<sequence>MALMNLLQSINNTLELNLSKNPKLVFFGQDVGKLGGVFRATQGLQQKFGENRVFDVPISESGIVGTAVGMSINGLIPIGEIQFDGFVSTGLQDLVSHAVRMRNRTRGSIHCPLVIKIPVGAGLQSSLEHHSESINTLMGNIPGLKVVIPSNPYDAKGLLSAAINSPDPVVFLEPKFLYRYEKQEVPNEYYEVPIGKAKVVKEGNDITLVCWSSAVPISKLAIEILEKEGISIELIDLRTINPIDRDTILNSVKKTGRLVVVHEDQKTFGPSAEIITLVNEYAFEYLKTAPKRITGYDIIMPLVRGQHHQCLNMNKVIYGIRKIFNK</sequence>
<dbReference type="EMBL" id="VBRA02000009">
    <property type="protein sequence ID" value="MBP3059434.1"/>
    <property type="molecule type" value="Genomic_DNA"/>
</dbReference>
<feature type="domain" description="Transketolase-like pyrimidine-binding" evidence="4">
    <location>
        <begin position="4"/>
        <end position="180"/>
    </location>
</feature>
<keyword evidence="2" id="KW-0560">Oxidoreductase</keyword>
<comment type="cofactor">
    <cofactor evidence="1">
        <name>thiamine diphosphate</name>
        <dbReference type="ChEBI" id="CHEBI:58937"/>
    </cofactor>
</comment>
<dbReference type="SUPFAM" id="SSF52922">
    <property type="entry name" value="TK C-terminal domain-like"/>
    <property type="match status" value="1"/>
</dbReference>
<name>A0ABS5BJR6_9MOLU</name>
<accession>A0ABS5BJR6</accession>
<dbReference type="Gene3D" id="3.40.50.920">
    <property type="match status" value="1"/>
</dbReference>
<dbReference type="Gene3D" id="3.40.50.970">
    <property type="match status" value="1"/>
</dbReference>
<dbReference type="RefSeq" id="WP_138107893.1">
    <property type="nucleotide sequence ID" value="NZ_VBRA02000009.1"/>
</dbReference>
<keyword evidence="3" id="KW-0786">Thiamine pyrophosphate</keyword>
<evidence type="ECO:0000313" key="6">
    <source>
        <dbReference type="Proteomes" id="UP001192346"/>
    </source>
</evidence>
<organism evidence="5 6">
    <name type="scientific">Texas Phoenix palm phytoplasma</name>
    <dbReference type="NCBI Taxonomy" id="176709"/>
    <lineage>
        <taxon>Bacteria</taxon>
        <taxon>Bacillati</taxon>
        <taxon>Mycoplasmatota</taxon>
        <taxon>Mollicutes</taxon>
        <taxon>Acholeplasmatales</taxon>
        <taxon>Acholeplasmataceae</taxon>
        <taxon>Candidatus Phytoplasma</taxon>
        <taxon>16SrIV (Coconut lethal yellows group)</taxon>
    </lineage>
</organism>
<proteinExistence type="predicted"/>
<reference evidence="5" key="1">
    <citation type="submission" date="2019-10" db="EMBL/GenBank/DDBJ databases">
        <title>Whole Genome Sequencing and Characterization of Texas Phoenix Palm Decline Phytoplasma Belongs to Lethal Yellowing (16SrIV) Group.</title>
        <authorList>
            <person name="Bao M."/>
        </authorList>
    </citation>
    <scope>NUCLEOTIDE SEQUENCE [LARGE SCALE GENOMIC DNA]</scope>
    <source>
        <strain evidence="5">ACPD</strain>
    </source>
</reference>
<protein>
    <submittedName>
        <fullName evidence="5">Alpha-ketoacid dehydrogenase subunit beta</fullName>
    </submittedName>
</protein>
<gene>
    <name evidence="5" type="ORF">FEF22_001370</name>
</gene>
<evidence type="ECO:0000256" key="1">
    <source>
        <dbReference type="ARBA" id="ARBA00001964"/>
    </source>
</evidence>
<dbReference type="SUPFAM" id="SSF52518">
    <property type="entry name" value="Thiamin diphosphate-binding fold (THDP-binding)"/>
    <property type="match status" value="1"/>
</dbReference>
<dbReference type="CDD" id="cd07036">
    <property type="entry name" value="TPP_PYR_E1-PDHc-beta_like"/>
    <property type="match status" value="1"/>
</dbReference>
<dbReference type="Pfam" id="PF02779">
    <property type="entry name" value="Transket_pyr"/>
    <property type="match status" value="1"/>
</dbReference>
<dbReference type="InterPro" id="IPR029061">
    <property type="entry name" value="THDP-binding"/>
</dbReference>
<dbReference type="SMART" id="SM00861">
    <property type="entry name" value="Transket_pyr"/>
    <property type="match status" value="1"/>
</dbReference>
<dbReference type="PANTHER" id="PTHR43257:SF2">
    <property type="entry name" value="PYRUVATE DEHYDROGENASE E1 COMPONENT SUBUNIT BETA"/>
    <property type="match status" value="1"/>
</dbReference>
<dbReference type="PANTHER" id="PTHR43257">
    <property type="entry name" value="PYRUVATE DEHYDROGENASE E1 COMPONENT BETA SUBUNIT"/>
    <property type="match status" value="1"/>
</dbReference>
<dbReference type="InterPro" id="IPR009014">
    <property type="entry name" value="Transketo_C/PFOR_II"/>
</dbReference>
<dbReference type="InterPro" id="IPR033248">
    <property type="entry name" value="Transketolase_C"/>
</dbReference>
<evidence type="ECO:0000313" key="5">
    <source>
        <dbReference type="EMBL" id="MBP3059434.1"/>
    </source>
</evidence>
<keyword evidence="6" id="KW-1185">Reference proteome</keyword>
<evidence type="ECO:0000256" key="3">
    <source>
        <dbReference type="ARBA" id="ARBA00023052"/>
    </source>
</evidence>
<comment type="caution">
    <text evidence="5">The sequence shown here is derived from an EMBL/GenBank/DDBJ whole genome shotgun (WGS) entry which is preliminary data.</text>
</comment>
<dbReference type="Proteomes" id="UP001192346">
    <property type="component" value="Unassembled WGS sequence"/>
</dbReference>
<evidence type="ECO:0000256" key="2">
    <source>
        <dbReference type="ARBA" id="ARBA00023002"/>
    </source>
</evidence>
<evidence type="ECO:0000259" key="4">
    <source>
        <dbReference type="SMART" id="SM00861"/>
    </source>
</evidence>
<dbReference type="InterPro" id="IPR005475">
    <property type="entry name" value="Transketolase-like_Pyr-bd"/>
</dbReference>
<dbReference type="Pfam" id="PF02780">
    <property type="entry name" value="Transketolase_C"/>
    <property type="match status" value="1"/>
</dbReference>